<name>A0ABP1E9A5_9APHY</name>
<feature type="region of interest" description="Disordered" evidence="1">
    <location>
        <begin position="69"/>
        <end position="88"/>
    </location>
</feature>
<dbReference type="EMBL" id="OZ037952">
    <property type="protein sequence ID" value="CAL1716616.1"/>
    <property type="molecule type" value="Genomic_DNA"/>
</dbReference>
<evidence type="ECO:0000256" key="1">
    <source>
        <dbReference type="SAM" id="MobiDB-lite"/>
    </source>
</evidence>
<accession>A0ABP1E9A5</accession>
<reference evidence="3" key="1">
    <citation type="submission" date="2024-04" db="EMBL/GenBank/DDBJ databases">
        <authorList>
            <person name="Shaw F."/>
            <person name="Minotto A."/>
        </authorList>
    </citation>
    <scope>NUCLEOTIDE SEQUENCE [LARGE SCALE GENOMIC DNA]</scope>
</reference>
<feature type="region of interest" description="Disordered" evidence="1">
    <location>
        <begin position="109"/>
        <end position="134"/>
    </location>
</feature>
<feature type="compositionally biased region" description="Basic and acidic residues" evidence="1">
    <location>
        <begin position="158"/>
        <end position="168"/>
    </location>
</feature>
<evidence type="ECO:0000313" key="3">
    <source>
        <dbReference type="Proteomes" id="UP001497453"/>
    </source>
</evidence>
<gene>
    <name evidence="2" type="ORF">GFSPODELE1_LOCUS10838</name>
</gene>
<protein>
    <submittedName>
        <fullName evidence="2">Uncharacterized protein</fullName>
    </submittedName>
</protein>
<dbReference type="Proteomes" id="UP001497453">
    <property type="component" value="Chromosome 9"/>
</dbReference>
<feature type="region of interest" description="Disordered" evidence="1">
    <location>
        <begin position="229"/>
        <end position="260"/>
    </location>
</feature>
<organism evidence="2 3">
    <name type="scientific">Somion occarium</name>
    <dbReference type="NCBI Taxonomy" id="3059160"/>
    <lineage>
        <taxon>Eukaryota</taxon>
        <taxon>Fungi</taxon>
        <taxon>Dikarya</taxon>
        <taxon>Basidiomycota</taxon>
        <taxon>Agaricomycotina</taxon>
        <taxon>Agaricomycetes</taxon>
        <taxon>Polyporales</taxon>
        <taxon>Cerrenaceae</taxon>
        <taxon>Somion</taxon>
    </lineage>
</organism>
<sequence>MVPRFSNPHLLTETARHVSRAEIYAEPEEDLTHTHHAELEVTALASLESIVKRSLGDIQLNNLDAIQDEPKKKRRKTKHVSTDVDMDASTMGNDAIPFRLLSSAKEPTLVSLQPRPPPPVKVLEPASEDDEDEARIRSQRASEVAVDMSWLLRESQRPYRPRPREPKLHQITLPSSDIPTSPIIVMERPQQNAKHNLVSPRIPQKEKPSPHILNPEKLRHPIVELLLPSKLMEHSTTRRRRRRKPKDQPPRPPATFWRPMGEWGGKSVGYALGYQNSNAVWSEGGRWRPYQRDRMRKATFVV</sequence>
<evidence type="ECO:0000313" key="2">
    <source>
        <dbReference type="EMBL" id="CAL1716616.1"/>
    </source>
</evidence>
<keyword evidence="3" id="KW-1185">Reference proteome</keyword>
<feature type="region of interest" description="Disordered" evidence="1">
    <location>
        <begin position="158"/>
        <end position="180"/>
    </location>
</feature>
<proteinExistence type="predicted"/>